<proteinExistence type="predicted"/>
<comment type="caution">
    <text evidence="3">The sequence shown here is derived from an EMBL/GenBank/DDBJ whole genome shotgun (WGS) entry which is preliminary data.</text>
</comment>
<dbReference type="RefSeq" id="WP_231441959.1">
    <property type="nucleotide sequence ID" value="NZ_JAJOMB010000006.1"/>
</dbReference>
<keyword evidence="1" id="KW-0863">Zinc-finger</keyword>
<accession>A0A9X1NBC3</accession>
<dbReference type="EMBL" id="JAJOMB010000006">
    <property type="protein sequence ID" value="MCD5312092.1"/>
    <property type="molecule type" value="Genomic_DNA"/>
</dbReference>
<dbReference type="Proteomes" id="UP001138997">
    <property type="component" value="Unassembled WGS sequence"/>
</dbReference>
<evidence type="ECO:0000313" key="4">
    <source>
        <dbReference type="Proteomes" id="UP001138997"/>
    </source>
</evidence>
<dbReference type="AlphaFoldDB" id="A0A9X1NBC3"/>
<keyword evidence="1" id="KW-0862">Zinc</keyword>
<name>A0A9X1NBC3_9ACTN</name>
<organism evidence="3 4">
    <name type="scientific">Kineosporia babensis</name>
    <dbReference type="NCBI Taxonomy" id="499548"/>
    <lineage>
        <taxon>Bacteria</taxon>
        <taxon>Bacillati</taxon>
        <taxon>Actinomycetota</taxon>
        <taxon>Actinomycetes</taxon>
        <taxon>Kineosporiales</taxon>
        <taxon>Kineosporiaceae</taxon>
        <taxon>Kineosporia</taxon>
    </lineage>
</organism>
<keyword evidence="4" id="KW-1185">Reference proteome</keyword>
<reference evidence="3" key="1">
    <citation type="submission" date="2021-11" db="EMBL/GenBank/DDBJ databases">
        <title>Streptomyces corallinus and Kineosporia corallina sp. nov., two new coral-derived marine actinobacteria.</title>
        <authorList>
            <person name="Buangrab K."/>
            <person name="Sutthacheep M."/>
            <person name="Yeemin T."/>
            <person name="Harunari E."/>
            <person name="Igarashi Y."/>
            <person name="Sripreechasak P."/>
            <person name="Kanchanasin P."/>
            <person name="Tanasupawat S."/>
            <person name="Phongsopitanun W."/>
        </authorList>
    </citation>
    <scope>NUCLEOTIDE SEQUENCE</scope>
    <source>
        <strain evidence="3">JCM 31032</strain>
    </source>
</reference>
<sequence>MRAELLALTPDSLAELTNRGLVKRATRDVERAAPVVVENEAGTLAATFADGVTTELPVGGLEAGRCSCGAVGICRHVLALVLVYTASAQEPDQDVSGQAGAEHEGAAEAIPENDWSPATFTDEELEAHIGKRALTAARRAHKAGYAAHVRRAAATNPVPSVDLPSATVRFHVPGDLGYARSDAKAGTREDLIALAVWAFRAADEQEPTKPEVHVQVGGEAAGDGGNELEEAVTLATTVLTEGAVNLETGLATQIATARKSLEAARLRWPLLALDDLDTQLQAYRDRSARYRPEALADHVAELLARHRAVTNDGTGLHSRILGTDEASQTQLRQARLDGLGARVRAFGDERTVEVFLAHADSASVLVLRKVYKAGERGDGLAARRVAGTTIQRLAGSSVITDSAQRSASRTVRIGSGSLSRTHAMTAARPWQHLPPGIMAPDLQGLARELDELPPRLVRARVEAELVRVIPLAGVEAVTYSPGDQRLDAVVTDAVGTAALISATHESCTPGRLDALAAALEDDPRYVSGMVARRGGRILIDPIALAFEDRVIVPDLAPTGRTAAADGPALGAPDVLHQALDETAALLAEIAHRGMGHLPPTMTDRLQTAAGMLRTAGLVAVAADVQQLVSTPPHQAVDVWANAYLRVSLARDLS</sequence>
<evidence type="ECO:0000313" key="3">
    <source>
        <dbReference type="EMBL" id="MCD5312092.1"/>
    </source>
</evidence>
<keyword evidence="1" id="KW-0479">Metal-binding</keyword>
<evidence type="ECO:0000259" key="2">
    <source>
        <dbReference type="PROSITE" id="PS50966"/>
    </source>
</evidence>
<dbReference type="InterPro" id="IPR007527">
    <property type="entry name" value="Znf_SWIM"/>
</dbReference>
<evidence type="ECO:0000256" key="1">
    <source>
        <dbReference type="PROSITE-ProRule" id="PRU00325"/>
    </source>
</evidence>
<feature type="domain" description="SWIM-type" evidence="2">
    <location>
        <begin position="52"/>
        <end position="85"/>
    </location>
</feature>
<gene>
    <name evidence="3" type="ORF">LR394_14370</name>
</gene>
<dbReference type="PROSITE" id="PS50966">
    <property type="entry name" value="ZF_SWIM"/>
    <property type="match status" value="1"/>
</dbReference>
<dbReference type="GO" id="GO:0008270">
    <property type="term" value="F:zinc ion binding"/>
    <property type="evidence" value="ECO:0007669"/>
    <property type="project" value="UniProtKB-KW"/>
</dbReference>
<protein>
    <recommendedName>
        <fullName evidence="2">SWIM-type domain-containing protein</fullName>
    </recommendedName>
</protein>